<keyword evidence="2 6" id="KW-0812">Transmembrane</keyword>
<organism evidence="7 8">
    <name type="scientific">Pycnococcus provasolii</name>
    <dbReference type="NCBI Taxonomy" id="41880"/>
    <lineage>
        <taxon>Eukaryota</taxon>
        <taxon>Viridiplantae</taxon>
        <taxon>Chlorophyta</taxon>
        <taxon>Pseudoscourfieldiophyceae</taxon>
        <taxon>Pseudoscourfieldiales</taxon>
        <taxon>Pycnococcaceae</taxon>
        <taxon>Pycnococcus</taxon>
    </lineage>
</organism>
<evidence type="ECO:0000256" key="3">
    <source>
        <dbReference type="ARBA" id="ARBA00022989"/>
    </source>
</evidence>
<proteinExistence type="predicted"/>
<comment type="subcellular location">
    <subcellularLocation>
        <location evidence="1">Membrane</location>
        <topology evidence="1">Single-pass membrane protein</topology>
    </subcellularLocation>
</comment>
<dbReference type="GO" id="GO:0016020">
    <property type="term" value="C:membrane"/>
    <property type="evidence" value="ECO:0007669"/>
    <property type="project" value="UniProtKB-SubCell"/>
</dbReference>
<dbReference type="GO" id="GO:0046513">
    <property type="term" value="P:ceramide biosynthetic process"/>
    <property type="evidence" value="ECO:0007669"/>
    <property type="project" value="TreeGrafter"/>
</dbReference>
<keyword evidence="3 6" id="KW-1133">Transmembrane helix</keyword>
<keyword evidence="8" id="KW-1185">Reference proteome</keyword>
<feature type="region of interest" description="Disordered" evidence="5">
    <location>
        <begin position="622"/>
        <end position="672"/>
    </location>
</feature>
<evidence type="ECO:0000256" key="4">
    <source>
        <dbReference type="ARBA" id="ARBA00023136"/>
    </source>
</evidence>
<evidence type="ECO:0000256" key="6">
    <source>
        <dbReference type="SAM" id="Phobius"/>
    </source>
</evidence>
<keyword evidence="4 6" id="KW-0472">Membrane</keyword>
<feature type="compositionally biased region" description="Low complexity" evidence="5">
    <location>
        <begin position="244"/>
        <end position="265"/>
    </location>
</feature>
<feature type="region of interest" description="Disordered" evidence="5">
    <location>
        <begin position="239"/>
        <end position="265"/>
    </location>
</feature>
<dbReference type="GO" id="GO:0050290">
    <property type="term" value="F:sphingomyelin phosphodiesterase D activity"/>
    <property type="evidence" value="ECO:0007669"/>
    <property type="project" value="InterPro"/>
</dbReference>
<dbReference type="PANTHER" id="PTHR12988">
    <property type="entry name" value="SPHINGOMYELIN PHOSPHODIESTERASE 4"/>
    <property type="match status" value="1"/>
</dbReference>
<feature type="compositionally biased region" description="Polar residues" evidence="5">
    <location>
        <begin position="21"/>
        <end position="32"/>
    </location>
</feature>
<reference evidence="7" key="1">
    <citation type="submission" date="2020-10" db="EMBL/GenBank/DDBJ databases">
        <title>Unveiling of a novel bifunctional photoreceptor, Dualchrome1, isolated from a cosmopolitan green alga.</title>
        <authorList>
            <person name="Suzuki S."/>
            <person name="Kawachi M."/>
        </authorList>
    </citation>
    <scope>NUCLEOTIDE SEQUENCE</scope>
    <source>
        <strain evidence="7">NIES 2893</strain>
    </source>
</reference>
<evidence type="ECO:0000313" key="8">
    <source>
        <dbReference type="Proteomes" id="UP000660262"/>
    </source>
</evidence>
<dbReference type="GO" id="GO:0006685">
    <property type="term" value="P:sphingomyelin catabolic process"/>
    <property type="evidence" value="ECO:0007669"/>
    <property type="project" value="TreeGrafter"/>
</dbReference>
<feature type="compositionally biased region" description="Low complexity" evidence="5">
    <location>
        <begin position="315"/>
        <end position="329"/>
    </location>
</feature>
<feature type="compositionally biased region" description="Low complexity" evidence="5">
    <location>
        <begin position="188"/>
        <end position="203"/>
    </location>
</feature>
<feature type="region of interest" description="Disordered" evidence="5">
    <location>
        <begin position="183"/>
        <end position="203"/>
    </location>
</feature>
<sequence>MAGYTSTATMPMPFPVVSAHPAQTTSMPSTTRPPLDPHSASSLTSYLASVGSSLGEAQAMYAATLAIEQYLSNAAARSQSGVPRLSADFFRTVFPKLIEKAFGLAGAHEKAWLDADDTQVIRSLSALNTASHAVLRRLAVRRLVDLLSPDGLLLKAVTAADRDGVVLFNFPLSQLPSRTRDLLSRTVPAKQSTSSNTSSYSSSAVAPQAAAPTMSTAALAAARDALEALPHYAGTIRTDVSRQAAPTSTAGGMGTASTGGAAESTPTARVEVPLFSYFVFWFLVFCSRHGQGVMTPDSAATDAAGTPHADHHRAAAAAAPSASNAPPRGAVAGAPAPFYDGTDANAGMAGAGARAAAGSSMGGAPHASSGPVPAALLSDATIPTAQCAHPCRELLLRYVNYFASPERGSSSDARVGGSTRGAADGNASTSQSSQTPYDPETERGRHARIFFHAVADFLLSDSDEAMEWRVSLEGQTMAGTRTANAGGSPGTSPPTNAPILSFGEAVGGSAFGKERSPFDMPLDSLPSMPMEASSMSHRVSTNQPAAEVPRLGDIKLVPGAIDAATLVVRSLHSLHSAGASGASQRGVKDLLKSTEAVERGIMWFADQFTRLGNAGSPGAVDGGAALTARADPASGARRRRGGGSGADDSARAGGPGKPHPAPKLPDRAVSPSPGVVESLLAFTRDERTMWDEEAAASKTALDAAATRRTPHSHYDAWGSSRATSTSSIPDAPWFVRVRRTPPLLSGAWPSRHASMPTRGALMHAAAPKGCAALTAKHWHPYAALYAPLHRFLMRTYQRWDASSGSSLSTVVELHLAVICPWDQYLEAHKDPTRATLSKMQAAERVNIGGGGGDASPAAASTSHPTSPGLLGYGAQQLFGGAAGGGGGSGSGGSGRLRPLDFDSSGKWDSYVLLHAPFYTALRTIAEVTCRRCASSSAPERAARNLARVLAGFSMAPVRCLRLLKLEEAHAMAAHGRDPARGAEASRFIGGAATYVAPATKARDQALQPERCEELSHRLYAHWRLFDERRVAVMQYLAELNPGGTSRKSSSNDSSLDSLDVVSTFSCLADEGGVMHLLRALNAYLKTDRAKGGEHLKRYADRLESWTACFTLRLGLVGVSMDAAAAGQIQRNSATLSEPTSPIAGVDMGSVRQLAFSRHAVGRTNARASLHRPLSDREFAPLCHPLIRLSDSLNASLRLGEYATPALVGANQLNMWETLRTSLVKNNLSVDLRHLSEAQSLALMCALFVSLHVLGGRSLLRTIFTMVWMYVAGVLLVVISRRKTK</sequence>
<dbReference type="GO" id="GO:0046475">
    <property type="term" value="P:glycerophospholipid catabolic process"/>
    <property type="evidence" value="ECO:0007669"/>
    <property type="project" value="TreeGrafter"/>
</dbReference>
<protein>
    <recommendedName>
        <fullName evidence="9">Sphingomyelin phosphodiesterase 4</fullName>
    </recommendedName>
</protein>
<evidence type="ECO:0000256" key="5">
    <source>
        <dbReference type="SAM" id="MobiDB-lite"/>
    </source>
</evidence>
<feature type="compositionally biased region" description="Polar residues" evidence="5">
    <location>
        <begin position="426"/>
        <end position="436"/>
    </location>
</feature>
<dbReference type="PANTHER" id="PTHR12988:SF6">
    <property type="entry name" value="SPHINGOMYELIN PHOSPHODIESTERASE 4"/>
    <property type="match status" value="1"/>
</dbReference>
<accession>A0A830I1Y8</accession>
<gene>
    <name evidence="7" type="ORF">PPROV_000980900</name>
</gene>
<evidence type="ECO:0000313" key="7">
    <source>
        <dbReference type="EMBL" id="GHP11079.1"/>
    </source>
</evidence>
<evidence type="ECO:0008006" key="9">
    <source>
        <dbReference type="Google" id="ProtNLM"/>
    </source>
</evidence>
<feature type="transmembrane region" description="Helical" evidence="6">
    <location>
        <begin position="1258"/>
        <end position="1278"/>
    </location>
</feature>
<dbReference type="InterPro" id="IPR024129">
    <property type="entry name" value="Sphingomy_SMPD4"/>
</dbReference>
<feature type="region of interest" description="Disordered" evidence="5">
    <location>
        <begin position="297"/>
        <end position="329"/>
    </location>
</feature>
<feature type="region of interest" description="Disordered" evidence="5">
    <location>
        <begin position="15"/>
        <end position="38"/>
    </location>
</feature>
<feature type="region of interest" description="Disordered" evidence="5">
    <location>
        <begin position="407"/>
        <end position="442"/>
    </location>
</feature>
<dbReference type="Proteomes" id="UP000660262">
    <property type="component" value="Unassembled WGS sequence"/>
</dbReference>
<name>A0A830I1Y8_9CHLO</name>
<evidence type="ECO:0000256" key="2">
    <source>
        <dbReference type="ARBA" id="ARBA00022692"/>
    </source>
</evidence>
<evidence type="ECO:0000256" key="1">
    <source>
        <dbReference type="ARBA" id="ARBA00004167"/>
    </source>
</evidence>
<dbReference type="EMBL" id="BNJQ01000032">
    <property type="protein sequence ID" value="GHP11079.1"/>
    <property type="molecule type" value="Genomic_DNA"/>
</dbReference>
<comment type="caution">
    <text evidence="7">The sequence shown here is derived from an EMBL/GenBank/DDBJ whole genome shotgun (WGS) entry which is preliminary data.</text>
</comment>